<evidence type="ECO:0000256" key="2">
    <source>
        <dbReference type="ARBA" id="ARBA00022527"/>
    </source>
</evidence>
<feature type="compositionally biased region" description="Low complexity" evidence="9">
    <location>
        <begin position="406"/>
        <end position="421"/>
    </location>
</feature>
<feature type="compositionally biased region" description="Low complexity" evidence="9">
    <location>
        <begin position="627"/>
        <end position="647"/>
    </location>
</feature>
<feature type="compositionally biased region" description="Basic and acidic residues" evidence="9">
    <location>
        <begin position="740"/>
        <end position="751"/>
    </location>
</feature>
<dbReference type="InterPro" id="IPR011009">
    <property type="entry name" value="Kinase-like_dom_sf"/>
</dbReference>
<evidence type="ECO:0000256" key="6">
    <source>
        <dbReference type="ARBA" id="ARBA00022840"/>
    </source>
</evidence>
<comment type="catalytic activity">
    <reaction evidence="8">
        <text>L-seryl-[protein] + ATP = O-phospho-L-seryl-[protein] + ADP + H(+)</text>
        <dbReference type="Rhea" id="RHEA:17989"/>
        <dbReference type="Rhea" id="RHEA-COMP:9863"/>
        <dbReference type="Rhea" id="RHEA-COMP:11604"/>
        <dbReference type="ChEBI" id="CHEBI:15378"/>
        <dbReference type="ChEBI" id="CHEBI:29999"/>
        <dbReference type="ChEBI" id="CHEBI:30616"/>
        <dbReference type="ChEBI" id="CHEBI:83421"/>
        <dbReference type="ChEBI" id="CHEBI:456216"/>
        <dbReference type="EC" id="2.7.11.1"/>
    </reaction>
</comment>
<feature type="compositionally biased region" description="Basic and acidic residues" evidence="9">
    <location>
        <begin position="1351"/>
        <end position="1361"/>
    </location>
</feature>
<reference evidence="11" key="2">
    <citation type="journal article" date="2019" name="IMA Fungus">
        <title>Genome sequencing and comparison of five Tilletia species to identify candidate genes for the detection of regulated species infecting wheat.</title>
        <authorList>
            <person name="Nguyen H.D.T."/>
            <person name="Sultana T."/>
            <person name="Kesanakurti P."/>
            <person name="Hambleton S."/>
        </authorList>
    </citation>
    <scope>NUCLEOTIDE SEQUENCE</scope>
    <source>
        <strain evidence="11">DAOMC 236416</strain>
    </source>
</reference>
<feature type="region of interest" description="Disordered" evidence="9">
    <location>
        <begin position="935"/>
        <end position="985"/>
    </location>
</feature>
<dbReference type="PROSITE" id="PS50011">
    <property type="entry name" value="PROTEIN_KINASE_DOM"/>
    <property type="match status" value="1"/>
</dbReference>
<feature type="region of interest" description="Disordered" evidence="9">
    <location>
        <begin position="404"/>
        <end position="427"/>
    </location>
</feature>
<feature type="region of interest" description="Disordered" evidence="9">
    <location>
        <begin position="1170"/>
        <end position="1189"/>
    </location>
</feature>
<feature type="region of interest" description="Disordered" evidence="9">
    <location>
        <begin position="86"/>
        <end position="105"/>
    </location>
</feature>
<dbReference type="SUPFAM" id="SSF56112">
    <property type="entry name" value="Protein kinase-like (PK-like)"/>
    <property type="match status" value="1"/>
</dbReference>
<feature type="compositionally biased region" description="Basic and acidic residues" evidence="9">
    <location>
        <begin position="235"/>
        <end position="248"/>
    </location>
</feature>
<dbReference type="InterPro" id="IPR000719">
    <property type="entry name" value="Prot_kinase_dom"/>
</dbReference>
<dbReference type="SMART" id="SM00220">
    <property type="entry name" value="S_TKc"/>
    <property type="match status" value="1"/>
</dbReference>
<keyword evidence="4" id="KW-0547">Nucleotide-binding</keyword>
<dbReference type="GO" id="GO:0005737">
    <property type="term" value="C:cytoplasm"/>
    <property type="evidence" value="ECO:0007669"/>
    <property type="project" value="TreeGrafter"/>
</dbReference>
<keyword evidence="5" id="KW-0418">Kinase</keyword>
<evidence type="ECO:0000259" key="10">
    <source>
        <dbReference type="PROSITE" id="PS50011"/>
    </source>
</evidence>
<feature type="region of interest" description="Disordered" evidence="9">
    <location>
        <begin position="1"/>
        <end position="38"/>
    </location>
</feature>
<feature type="compositionally biased region" description="Low complexity" evidence="9">
    <location>
        <begin position="1299"/>
        <end position="1309"/>
    </location>
</feature>
<feature type="compositionally biased region" description="Low complexity" evidence="9">
    <location>
        <begin position="669"/>
        <end position="679"/>
    </location>
</feature>
<dbReference type="PANTHER" id="PTHR24343">
    <property type="entry name" value="SERINE/THREONINE KINASE"/>
    <property type="match status" value="1"/>
</dbReference>
<feature type="region of interest" description="Disordered" evidence="9">
    <location>
        <begin position="1266"/>
        <end position="1518"/>
    </location>
</feature>
<evidence type="ECO:0000256" key="3">
    <source>
        <dbReference type="ARBA" id="ARBA00022679"/>
    </source>
</evidence>
<evidence type="ECO:0000256" key="5">
    <source>
        <dbReference type="ARBA" id="ARBA00022777"/>
    </source>
</evidence>
<dbReference type="PANTHER" id="PTHR24343:SF330">
    <property type="entry name" value="SNF1-ACTIVATING KINASE 1"/>
    <property type="match status" value="1"/>
</dbReference>
<evidence type="ECO:0000256" key="8">
    <source>
        <dbReference type="ARBA" id="ARBA00048679"/>
    </source>
</evidence>
<dbReference type="Pfam" id="PF00069">
    <property type="entry name" value="Pkinase"/>
    <property type="match status" value="1"/>
</dbReference>
<keyword evidence="12" id="KW-1185">Reference proteome</keyword>
<keyword evidence="3" id="KW-0808">Transferase</keyword>
<accession>A0A177THA7</accession>
<keyword evidence="2" id="KW-0723">Serine/threonine-protein kinase</keyword>
<gene>
    <name evidence="11" type="ORF">A4X13_0g576</name>
</gene>
<evidence type="ECO:0000256" key="7">
    <source>
        <dbReference type="ARBA" id="ARBA00047899"/>
    </source>
</evidence>
<feature type="compositionally biased region" description="Low complexity" evidence="9">
    <location>
        <begin position="773"/>
        <end position="812"/>
    </location>
</feature>
<dbReference type="Gene3D" id="3.30.200.20">
    <property type="entry name" value="Phosphorylase Kinase, domain 1"/>
    <property type="match status" value="2"/>
</dbReference>
<feature type="compositionally biased region" description="Acidic residues" evidence="9">
    <location>
        <begin position="1466"/>
        <end position="1483"/>
    </location>
</feature>
<dbReference type="GO" id="GO:0004674">
    <property type="term" value="F:protein serine/threonine kinase activity"/>
    <property type="evidence" value="ECO:0007669"/>
    <property type="project" value="UniProtKB-KW"/>
</dbReference>
<dbReference type="EMBL" id="LWDF02000019">
    <property type="protein sequence ID" value="KAE8260066.1"/>
    <property type="molecule type" value="Genomic_DNA"/>
</dbReference>
<dbReference type="EC" id="2.7.11.1" evidence="1"/>
<dbReference type="PROSITE" id="PS00107">
    <property type="entry name" value="PROTEIN_KINASE_ATP"/>
    <property type="match status" value="1"/>
</dbReference>
<feature type="region of interest" description="Disordered" evidence="9">
    <location>
        <begin position="217"/>
        <end position="263"/>
    </location>
</feature>
<organism evidence="11 12">
    <name type="scientific">Tilletia indica</name>
    <dbReference type="NCBI Taxonomy" id="43049"/>
    <lineage>
        <taxon>Eukaryota</taxon>
        <taxon>Fungi</taxon>
        <taxon>Dikarya</taxon>
        <taxon>Basidiomycota</taxon>
        <taxon>Ustilaginomycotina</taxon>
        <taxon>Exobasidiomycetes</taxon>
        <taxon>Tilletiales</taxon>
        <taxon>Tilletiaceae</taxon>
        <taxon>Tilletia</taxon>
    </lineage>
</organism>
<evidence type="ECO:0000256" key="1">
    <source>
        <dbReference type="ARBA" id="ARBA00012513"/>
    </source>
</evidence>
<dbReference type="GO" id="GO:0005524">
    <property type="term" value="F:ATP binding"/>
    <property type="evidence" value="ECO:0007669"/>
    <property type="project" value="UniProtKB-UniRule"/>
</dbReference>
<reference evidence="11" key="1">
    <citation type="submission" date="2016-04" db="EMBL/GenBank/DDBJ databases">
        <authorList>
            <person name="Nguyen H.D."/>
            <person name="Samba Siva P."/>
            <person name="Cullis J."/>
            <person name="Levesque C.A."/>
            <person name="Hambleton S."/>
        </authorList>
    </citation>
    <scope>NUCLEOTIDE SEQUENCE</scope>
    <source>
        <strain evidence="11">DAOMC 236416</strain>
    </source>
</reference>
<keyword evidence="6" id="KW-0067">ATP-binding</keyword>
<evidence type="ECO:0000256" key="4">
    <source>
        <dbReference type="ARBA" id="ARBA00022741"/>
    </source>
</evidence>
<evidence type="ECO:0000313" key="12">
    <source>
        <dbReference type="Proteomes" id="UP000077521"/>
    </source>
</evidence>
<feature type="compositionally biased region" description="Acidic residues" evidence="9">
    <location>
        <begin position="1289"/>
        <end position="1298"/>
    </location>
</feature>
<proteinExistence type="predicted"/>
<evidence type="ECO:0000256" key="9">
    <source>
        <dbReference type="SAM" id="MobiDB-lite"/>
    </source>
</evidence>
<dbReference type="Proteomes" id="UP000077521">
    <property type="component" value="Unassembled WGS sequence"/>
</dbReference>
<comment type="caution">
    <text evidence="11">The sequence shown here is derived from an EMBL/GenBank/DDBJ whole genome shotgun (WGS) entry which is preliminary data.</text>
</comment>
<evidence type="ECO:0000313" key="11">
    <source>
        <dbReference type="EMBL" id="KAE8260066.1"/>
    </source>
</evidence>
<sequence length="1518" mass="160152">MRLQINHRTGSGSSANVPPIASITTGTTPDHLQQSASPLQPTVPLSALTLSPAAIIGRATASMPHSAVTSNAPSPRLPASARLAYTPLPAGPVTPTPASPVPRPPPPTPYLQQLNPPSMYGSSHTVTETRRLQVQTHARSGRRMINQYIILQELGRGVHGQVRLALDKNSLRNDDENDPHGRLVAVKIVQRQPRKRLKIGGLGTSGSSKAVHRFDDYYQDGASSGDGSSRAPQLRFDDRGAGHPRGSETDSMGPPAPPSRSRHALLTTDAKVKREIAILKKLHHSNVVSLLEVIDDPDSKKIFMVLEYMAGGELHWRDETPPVPGTLEYRLNMSAPRPTLTIVQIQGVMRDLVCGLQYLHYQGIIHRDIKPANLLWDEDKKTVKISDFGVSHFSATLHRVAQQAHAGSSAGNSANASAASSPPMEPSALFPDTFATARWDVENRWGTADSSSNHHGSSHLNSISDEQELAKTAGSPAFFAPELCVAGDPSSTSRSYLSLRHLSLSASMGGGPSGLMADTPPTHNPLVMAPGRRPPITKAIDIWAVGVTLYCLCFGHPPFDAESEFALFSIIPNEDYEIPGWAGAPDRDQAAAFELVGGAGEEDNGSRRGGMNGSLSGLLPDGRKRSSSSGALLGGSASASSASTLLGKGKGRQPSSSHPGPGDIDADRATISTAASSAAMVQRPPIITRSTSSFSEVDEETRLACGRLKVGPRARRWGRRRVEEVASGWGSPWAARRWADEEADVHPESRRPSISGLTPPAPGAIAESSDEQPAAAPTTPAPAGGSSTVGSSRGRTVTNASSGTTSSVPTSPERGDPNRGGKDSRGTKSSFARPNPPHWSASPSNDGSWLPDFPAHLLSSEAMQLLHLLDALLTKDPTKRITLDEVKTHPFLLGGFPVSPEADARGGEDVAREQALAAREWLERTDVERHFEEVQVSGEEVEQALTAGESKGEGDITITDDPGSAHPGQASGPEQEFNQHGAGTPGASDVWLALAPLAGVAGVTAASANASASVKSRNKGNWKNKLKEKLRKWGIRTPAPSRPGTRNPTPLVTPVMTRVNSPVMVRQDPVAAVTTMVSATAATPTVKSTAAVTSLHQSLLLPSESGRFDDALEADLDGAAAAAGGLVSGADSDPAADVVSLGGFPRTEPLKGSQTGMVASSVVAPQFTQTPVVSGTRHSPLLSGDLGASEPNLAADGSLSKHGLWSPPPSTSTDLHHIANQEEQTPVQRDHFGRVIRSHGQQEAGSSYLAGAKRLDTADLAHSDSLGPGLNFDQMMQERPSMSSHSDSFDFDDDDDEGVTAVGGDTVRGVRGRDYDDEQEDDIDLHLEELSDDDIDDPARSPGSSMRSPHHSLEPDDRVLRNDGSGWKYDRSDAFGRPAEATIALAGERGATGSGALSDFTSKYGQELHSRPSQRSAHGAIYANGHSFSPRASRRSSGGSGSSRSGTEVATRDRRWGRDVSGGGEDASDGGDEDDDDDDDEDGCVSFEARKVVRPKIVEAPPPLPGQGQAEAGVAHAL</sequence>
<protein>
    <recommendedName>
        <fullName evidence="1">non-specific serine/threonine protein kinase</fullName>
        <ecNumber evidence="1">2.7.11.1</ecNumber>
    </recommendedName>
</protein>
<feature type="compositionally biased region" description="Basic and acidic residues" evidence="9">
    <location>
        <begin position="813"/>
        <end position="826"/>
    </location>
</feature>
<feature type="region of interest" description="Disordered" evidence="9">
    <location>
        <begin position="740"/>
        <end position="847"/>
    </location>
</feature>
<dbReference type="Gene3D" id="1.10.510.10">
    <property type="entry name" value="Transferase(Phosphotransferase) domain 1"/>
    <property type="match status" value="1"/>
</dbReference>
<feature type="compositionally biased region" description="Pro residues" evidence="9">
    <location>
        <begin position="89"/>
        <end position="105"/>
    </location>
</feature>
<name>A0A177THA7_9BASI</name>
<dbReference type="InterPro" id="IPR017441">
    <property type="entry name" value="Protein_kinase_ATP_BS"/>
</dbReference>
<feature type="compositionally biased region" description="Low complexity" evidence="9">
    <location>
        <begin position="219"/>
        <end position="229"/>
    </location>
</feature>
<feature type="domain" description="Protein kinase" evidence="10">
    <location>
        <begin position="148"/>
        <end position="892"/>
    </location>
</feature>
<comment type="catalytic activity">
    <reaction evidence="7">
        <text>L-threonyl-[protein] + ATP = O-phospho-L-threonyl-[protein] + ADP + H(+)</text>
        <dbReference type="Rhea" id="RHEA:46608"/>
        <dbReference type="Rhea" id="RHEA-COMP:11060"/>
        <dbReference type="Rhea" id="RHEA-COMP:11605"/>
        <dbReference type="ChEBI" id="CHEBI:15378"/>
        <dbReference type="ChEBI" id="CHEBI:30013"/>
        <dbReference type="ChEBI" id="CHEBI:30616"/>
        <dbReference type="ChEBI" id="CHEBI:61977"/>
        <dbReference type="ChEBI" id="CHEBI:456216"/>
        <dbReference type="EC" id="2.7.11.1"/>
    </reaction>
</comment>
<feature type="compositionally biased region" description="Low complexity" evidence="9">
    <location>
        <begin position="1427"/>
        <end position="1446"/>
    </location>
</feature>
<feature type="region of interest" description="Disordered" evidence="9">
    <location>
        <begin position="599"/>
        <end position="697"/>
    </location>
</feature>